<dbReference type="AlphaFoldDB" id="A0A3M3KDV2"/>
<comment type="caution">
    <text evidence="1">The sequence shown here is derived from an EMBL/GenBank/DDBJ whole genome shotgun (WGS) entry which is preliminary data.</text>
</comment>
<dbReference type="EMBL" id="RBOW01000841">
    <property type="protein sequence ID" value="RMN21116.1"/>
    <property type="molecule type" value="Genomic_DNA"/>
</dbReference>
<evidence type="ECO:0000313" key="2">
    <source>
        <dbReference type="Proteomes" id="UP000281372"/>
    </source>
</evidence>
<gene>
    <name evidence="1" type="ORF">ALQ64_02820</name>
</gene>
<protein>
    <submittedName>
        <fullName evidence="1">Uncharacterized protein</fullName>
    </submittedName>
</protein>
<dbReference type="Proteomes" id="UP000281372">
    <property type="component" value="Unassembled WGS sequence"/>
</dbReference>
<organism evidence="1 2">
    <name type="scientific">Pseudomonas cannabina</name>
    <dbReference type="NCBI Taxonomy" id="86840"/>
    <lineage>
        <taxon>Bacteria</taxon>
        <taxon>Pseudomonadati</taxon>
        <taxon>Pseudomonadota</taxon>
        <taxon>Gammaproteobacteria</taxon>
        <taxon>Pseudomonadales</taxon>
        <taxon>Pseudomonadaceae</taxon>
        <taxon>Pseudomonas</taxon>
    </lineage>
</organism>
<name>A0A3M3KDV2_PSECA</name>
<sequence>MQSITIKPKAFSSEQNAKMVALFSLKPAELAELKALSSR</sequence>
<accession>A0A3M3KDV2</accession>
<reference evidence="1 2" key="1">
    <citation type="submission" date="2018-08" db="EMBL/GenBank/DDBJ databases">
        <title>Recombination of ecologically and evolutionarily significant loci maintains genetic cohesion in the Pseudomonas syringae species complex.</title>
        <authorList>
            <person name="Dillon M."/>
            <person name="Thakur S."/>
            <person name="Almeida R.N.D."/>
            <person name="Weir B.S."/>
            <person name="Guttman D.S."/>
        </authorList>
    </citation>
    <scope>NUCLEOTIDE SEQUENCE [LARGE SCALE GENOMIC DNA]</scope>
    <source>
        <strain evidence="1 2">ICMP 2821</strain>
    </source>
</reference>
<evidence type="ECO:0000313" key="1">
    <source>
        <dbReference type="EMBL" id="RMN21116.1"/>
    </source>
</evidence>
<proteinExistence type="predicted"/>